<organism evidence="7 8">
    <name type="scientific">Trifolium medium</name>
    <dbReference type="NCBI Taxonomy" id="97028"/>
    <lineage>
        <taxon>Eukaryota</taxon>
        <taxon>Viridiplantae</taxon>
        <taxon>Streptophyta</taxon>
        <taxon>Embryophyta</taxon>
        <taxon>Tracheophyta</taxon>
        <taxon>Spermatophyta</taxon>
        <taxon>Magnoliopsida</taxon>
        <taxon>eudicotyledons</taxon>
        <taxon>Gunneridae</taxon>
        <taxon>Pentapetalae</taxon>
        <taxon>rosids</taxon>
        <taxon>fabids</taxon>
        <taxon>Fabales</taxon>
        <taxon>Fabaceae</taxon>
        <taxon>Papilionoideae</taxon>
        <taxon>50 kb inversion clade</taxon>
        <taxon>NPAAA clade</taxon>
        <taxon>Hologalegina</taxon>
        <taxon>IRL clade</taxon>
        <taxon>Trifolieae</taxon>
        <taxon>Trifolium</taxon>
    </lineage>
</organism>
<evidence type="ECO:0000256" key="6">
    <source>
        <dbReference type="SAM" id="MobiDB-lite"/>
    </source>
</evidence>
<evidence type="ECO:0000313" key="8">
    <source>
        <dbReference type="Proteomes" id="UP000265520"/>
    </source>
</evidence>
<keyword evidence="4" id="KW-0067">ATP-binding</keyword>
<evidence type="ECO:0000313" key="7">
    <source>
        <dbReference type="EMBL" id="MCI13738.1"/>
    </source>
</evidence>
<dbReference type="GO" id="GO:0005524">
    <property type="term" value="F:ATP binding"/>
    <property type="evidence" value="ECO:0007669"/>
    <property type="project" value="UniProtKB-KW"/>
</dbReference>
<feature type="compositionally biased region" description="Basic and acidic residues" evidence="6">
    <location>
        <begin position="1"/>
        <end position="20"/>
    </location>
</feature>
<keyword evidence="3" id="KW-0378">Hydrolase</keyword>
<keyword evidence="3" id="KW-0347">Helicase</keyword>
<keyword evidence="8" id="KW-1185">Reference proteome</keyword>
<evidence type="ECO:0000256" key="1">
    <source>
        <dbReference type="ARBA" id="ARBA00004123"/>
    </source>
</evidence>
<feature type="non-terminal residue" evidence="7">
    <location>
        <position position="180"/>
    </location>
</feature>
<evidence type="ECO:0000256" key="5">
    <source>
        <dbReference type="ARBA" id="ARBA00023242"/>
    </source>
</evidence>
<evidence type="ECO:0000256" key="4">
    <source>
        <dbReference type="ARBA" id="ARBA00022840"/>
    </source>
</evidence>
<name>A0A392PNS6_9FABA</name>
<dbReference type="GO" id="GO:0005634">
    <property type="term" value="C:nucleus"/>
    <property type="evidence" value="ECO:0007669"/>
    <property type="project" value="UniProtKB-SubCell"/>
</dbReference>
<feature type="region of interest" description="Disordered" evidence="6">
    <location>
        <begin position="1"/>
        <end position="50"/>
    </location>
</feature>
<feature type="compositionally biased region" description="Polar residues" evidence="6">
    <location>
        <begin position="34"/>
        <end position="47"/>
    </location>
</feature>
<comment type="subcellular location">
    <subcellularLocation>
        <location evidence="1">Nucleus</location>
    </subcellularLocation>
</comment>
<protein>
    <submittedName>
        <fullName evidence="7">SNF2 family amino-terminal protein</fullName>
    </submittedName>
</protein>
<dbReference type="GO" id="GO:0004386">
    <property type="term" value="F:helicase activity"/>
    <property type="evidence" value="ECO:0007669"/>
    <property type="project" value="UniProtKB-KW"/>
</dbReference>
<dbReference type="GO" id="GO:0080188">
    <property type="term" value="P:gene silencing by siRNA-directed DNA methylation"/>
    <property type="evidence" value="ECO:0007669"/>
    <property type="project" value="InterPro"/>
</dbReference>
<dbReference type="EMBL" id="LXQA010089406">
    <property type="protein sequence ID" value="MCI13738.1"/>
    <property type="molecule type" value="Genomic_DNA"/>
</dbReference>
<keyword evidence="5" id="KW-0539">Nucleus</keyword>
<keyword evidence="2" id="KW-0547">Nucleotide-binding</keyword>
<comment type="caution">
    <text evidence="7">The sequence shown here is derived from an EMBL/GenBank/DDBJ whole genome shotgun (WGS) entry which is preliminary data.</text>
</comment>
<dbReference type="InterPro" id="IPR044567">
    <property type="entry name" value="CLSY/DRD1"/>
</dbReference>
<sequence>MEDLDKQKMVEDKPNEDYKGRINIQNGVKKESTENNGLNQRVKSTPMPNKLPLAQYLAELYRSNKEGTMKNESTVLEMNDDGVNQKDTQQPPVRAETPSLIWSLKRVVPKTKEEEELDKELEKNKPLWDEMERAIRESEAESEIGNLGTNRSPSPQCEHITLLDEQLGVYCKLCGDVITE</sequence>
<evidence type="ECO:0000256" key="3">
    <source>
        <dbReference type="ARBA" id="ARBA00022806"/>
    </source>
</evidence>
<proteinExistence type="predicted"/>
<accession>A0A392PNS6</accession>
<dbReference type="AlphaFoldDB" id="A0A392PNS6"/>
<reference evidence="7 8" key="1">
    <citation type="journal article" date="2018" name="Front. Plant Sci.">
        <title>Red Clover (Trifolium pratense) and Zigzag Clover (T. medium) - A Picture of Genomic Similarities and Differences.</title>
        <authorList>
            <person name="Dluhosova J."/>
            <person name="Istvanek J."/>
            <person name="Nedelnik J."/>
            <person name="Repkova J."/>
        </authorList>
    </citation>
    <scope>NUCLEOTIDE SEQUENCE [LARGE SCALE GENOMIC DNA]</scope>
    <source>
        <strain evidence="8">cv. 10/8</strain>
        <tissue evidence="7">Leaf</tissue>
    </source>
</reference>
<dbReference type="PANTHER" id="PTHR45821">
    <property type="entry name" value="SNF2 DOMAIN-CONTAINING PROTEIN CLASSY 2-RELATED"/>
    <property type="match status" value="1"/>
</dbReference>
<evidence type="ECO:0000256" key="2">
    <source>
        <dbReference type="ARBA" id="ARBA00022741"/>
    </source>
</evidence>
<dbReference type="Proteomes" id="UP000265520">
    <property type="component" value="Unassembled WGS sequence"/>
</dbReference>
<dbReference type="PANTHER" id="PTHR45821:SF5">
    <property type="entry name" value="SNF2 DOMAIN-CONTAINING PROTEIN CLASSY 4"/>
    <property type="match status" value="1"/>
</dbReference>